<comment type="caution">
    <text evidence="1">The sequence shown here is derived from an EMBL/GenBank/DDBJ whole genome shotgun (WGS) entry which is preliminary data.</text>
</comment>
<reference evidence="1" key="1">
    <citation type="journal article" date="2021" name="New Phytol.">
        <title>Evolutionary innovations through gain and loss of genes in the ectomycorrhizal Boletales.</title>
        <authorList>
            <person name="Wu G."/>
            <person name="Miyauchi S."/>
            <person name="Morin E."/>
            <person name="Kuo A."/>
            <person name="Drula E."/>
            <person name="Varga T."/>
            <person name="Kohler A."/>
            <person name="Feng B."/>
            <person name="Cao Y."/>
            <person name="Lipzen A."/>
            <person name="Daum C."/>
            <person name="Hundley H."/>
            <person name="Pangilinan J."/>
            <person name="Johnson J."/>
            <person name="Barry K."/>
            <person name="LaButti K."/>
            <person name="Ng V."/>
            <person name="Ahrendt S."/>
            <person name="Min B."/>
            <person name="Choi I.G."/>
            <person name="Park H."/>
            <person name="Plett J.M."/>
            <person name="Magnuson J."/>
            <person name="Spatafora J.W."/>
            <person name="Nagy L.G."/>
            <person name="Henrissat B."/>
            <person name="Grigoriev I.V."/>
            <person name="Yang Z.L."/>
            <person name="Xu J."/>
            <person name="Martin F.M."/>
        </authorList>
    </citation>
    <scope>NUCLEOTIDE SEQUENCE</scope>
    <source>
        <strain evidence="1">KUC20120723A-06</strain>
    </source>
</reference>
<gene>
    <name evidence="1" type="ORF">BV22DRAFT_543127</name>
</gene>
<evidence type="ECO:0000313" key="2">
    <source>
        <dbReference type="Proteomes" id="UP000790709"/>
    </source>
</evidence>
<sequence>MALGTLKGTANHLGPDVGTICLLPFRLLADMMCLSLLRRIHLLVFIVCTTCVVNVVAYDNTLYDNVAVYWGQNSYGATNTDTAYFQQPISYYCQDDAIDAIPIAFVDTFFGTGGLPVMNLANTCNPTDNTTFPGTDLANCSALASDIEYCQSQGKIVTISLGGAGGGVGFANDTEAQTFAQTIWDIFLGGSSTTRPFGDAVLDGVDLDIEGGSSTGYAAFVTEIRTLSAGASKEYYVTGAPQCPFPDAYLGSVIDEVGFDAIYVQFYNNVCGLQNYDVVSDWDFGVWDLWAQQTSPNPDVKIYIGAPASSTAAGTGYLPIGNLSSIAVQMRQSFPSFGGVMLWDASQAYANDRYDLAIKDALVAAGGTGFTYPACTAPAYVAGQDYTGDSQVSYNGYIWEADYWTDSAPSASSSSDWSAISACSGGTTTTTTTTSVSSASSTSTSTAASTTATATSGSCSGVAAWASGTAYTAGDQVTYDGDLWTANYWTENDTPGDDSGSWTETGTCTSTAIARVKSRYFKWL</sequence>
<dbReference type="EMBL" id="MU266436">
    <property type="protein sequence ID" value="KAH7923986.1"/>
    <property type="molecule type" value="Genomic_DNA"/>
</dbReference>
<organism evidence="1 2">
    <name type="scientific">Leucogyrophana mollusca</name>
    <dbReference type="NCBI Taxonomy" id="85980"/>
    <lineage>
        <taxon>Eukaryota</taxon>
        <taxon>Fungi</taxon>
        <taxon>Dikarya</taxon>
        <taxon>Basidiomycota</taxon>
        <taxon>Agaricomycotina</taxon>
        <taxon>Agaricomycetes</taxon>
        <taxon>Agaricomycetidae</taxon>
        <taxon>Boletales</taxon>
        <taxon>Boletales incertae sedis</taxon>
        <taxon>Leucogyrophana</taxon>
    </lineage>
</organism>
<protein>
    <submittedName>
        <fullName evidence="1">Glycoside hydrolase family 18 protein</fullName>
    </submittedName>
</protein>
<dbReference type="Proteomes" id="UP000790709">
    <property type="component" value="Unassembled WGS sequence"/>
</dbReference>
<proteinExistence type="predicted"/>
<accession>A0ACB8BFN7</accession>
<evidence type="ECO:0000313" key="1">
    <source>
        <dbReference type="EMBL" id="KAH7923986.1"/>
    </source>
</evidence>
<name>A0ACB8BFN7_9AGAM</name>
<keyword evidence="2" id="KW-1185">Reference proteome</keyword>
<keyword evidence="1" id="KW-0378">Hydrolase</keyword>